<organism evidence="2 3">
    <name type="scientific">Gryllus longicercus</name>
    <dbReference type="NCBI Taxonomy" id="2509291"/>
    <lineage>
        <taxon>Eukaryota</taxon>
        <taxon>Metazoa</taxon>
        <taxon>Ecdysozoa</taxon>
        <taxon>Arthropoda</taxon>
        <taxon>Hexapoda</taxon>
        <taxon>Insecta</taxon>
        <taxon>Pterygota</taxon>
        <taxon>Neoptera</taxon>
        <taxon>Polyneoptera</taxon>
        <taxon>Orthoptera</taxon>
        <taxon>Ensifera</taxon>
        <taxon>Gryllidea</taxon>
        <taxon>Grylloidea</taxon>
        <taxon>Gryllidae</taxon>
        <taxon>Gryllinae</taxon>
        <taxon>Gryllus</taxon>
    </lineage>
</organism>
<dbReference type="AlphaFoldDB" id="A0AAN9W0N1"/>
<evidence type="ECO:0000256" key="1">
    <source>
        <dbReference type="SAM" id="Coils"/>
    </source>
</evidence>
<keyword evidence="1" id="KW-0175">Coiled coil</keyword>
<gene>
    <name evidence="2" type="ORF">R5R35_004840</name>
</gene>
<dbReference type="Proteomes" id="UP001378592">
    <property type="component" value="Unassembled WGS sequence"/>
</dbReference>
<accession>A0AAN9W0N1</accession>
<reference evidence="2 3" key="1">
    <citation type="submission" date="2024-03" db="EMBL/GenBank/DDBJ databases">
        <title>The genome assembly and annotation of the cricket Gryllus longicercus Weissman &amp; Gray.</title>
        <authorList>
            <person name="Szrajer S."/>
            <person name="Gray D."/>
            <person name="Ylla G."/>
        </authorList>
    </citation>
    <scope>NUCLEOTIDE SEQUENCE [LARGE SCALE GENOMIC DNA]</scope>
    <source>
        <strain evidence="2">DAG 2021-001</strain>
        <tissue evidence="2">Whole body minus gut</tissue>
    </source>
</reference>
<protein>
    <submittedName>
        <fullName evidence="2">Uncharacterized protein</fullName>
    </submittedName>
</protein>
<dbReference type="EMBL" id="JAZDUA010000112">
    <property type="protein sequence ID" value="KAK7867714.1"/>
    <property type="molecule type" value="Genomic_DNA"/>
</dbReference>
<name>A0AAN9W0N1_9ORTH</name>
<sequence length="293" mass="34793">MTSRSSLGEELVENFQLLLQFYPKDDCASVVKENMLSLPDKRTFQNVMKFVFDILKPSWRSEISSRFITPQDERQFNNMLCDHFKSLRKVISEPYELMPDEEIDKDILQEFKDLTKECDNLRKQIQQRREENEQAVAHQMEVLQPVVSAGYWNEDIKRRFLDISDKNIIAEMIKKKDNSLNELKYLKEKLQPYFVHVYHIYNKVDCACEPVFNLPDEKVSKISDFLCEVDRNRICVDIMQLKLISAVKILKIKYAKSIDPNVQFDEHVPSGLIEKLEELCEKFKLTYLFTWKQ</sequence>
<proteinExistence type="predicted"/>
<keyword evidence="3" id="KW-1185">Reference proteome</keyword>
<feature type="coiled-coil region" evidence="1">
    <location>
        <begin position="104"/>
        <end position="138"/>
    </location>
</feature>
<comment type="caution">
    <text evidence="2">The sequence shown here is derived from an EMBL/GenBank/DDBJ whole genome shotgun (WGS) entry which is preliminary data.</text>
</comment>
<evidence type="ECO:0000313" key="3">
    <source>
        <dbReference type="Proteomes" id="UP001378592"/>
    </source>
</evidence>
<evidence type="ECO:0000313" key="2">
    <source>
        <dbReference type="EMBL" id="KAK7867714.1"/>
    </source>
</evidence>